<dbReference type="Proteomes" id="UP000683925">
    <property type="component" value="Unassembled WGS sequence"/>
</dbReference>
<feature type="repeat" description="WD" evidence="1">
    <location>
        <begin position="232"/>
        <end position="263"/>
    </location>
</feature>
<accession>A0A8S1UIS7</accession>
<keyword evidence="1" id="KW-0853">WD repeat</keyword>
<comment type="caution">
    <text evidence="2">The sequence shown here is derived from an EMBL/GenBank/DDBJ whole genome shotgun (WGS) entry which is preliminary data.</text>
</comment>
<keyword evidence="3" id="KW-1185">Reference proteome</keyword>
<dbReference type="SMART" id="SM00320">
    <property type="entry name" value="WD40"/>
    <property type="match status" value="4"/>
</dbReference>
<reference evidence="2" key="1">
    <citation type="submission" date="2021-01" db="EMBL/GenBank/DDBJ databases">
        <authorList>
            <consortium name="Genoscope - CEA"/>
            <person name="William W."/>
        </authorList>
    </citation>
    <scope>NUCLEOTIDE SEQUENCE</scope>
</reference>
<evidence type="ECO:0000313" key="2">
    <source>
        <dbReference type="EMBL" id="CAD8162586.1"/>
    </source>
</evidence>
<dbReference type="PROSITE" id="PS50082">
    <property type="entry name" value="WD_REPEATS_2"/>
    <property type="match status" value="2"/>
</dbReference>
<evidence type="ECO:0000313" key="3">
    <source>
        <dbReference type="Proteomes" id="UP000683925"/>
    </source>
</evidence>
<dbReference type="PROSITE" id="PS50294">
    <property type="entry name" value="WD_REPEATS_REGION"/>
    <property type="match status" value="1"/>
</dbReference>
<evidence type="ECO:0000256" key="1">
    <source>
        <dbReference type="PROSITE-ProRule" id="PRU00221"/>
    </source>
</evidence>
<feature type="repeat" description="WD" evidence="1">
    <location>
        <begin position="276"/>
        <end position="307"/>
    </location>
</feature>
<protein>
    <submittedName>
        <fullName evidence="2">Uncharacterized protein</fullName>
    </submittedName>
</protein>
<dbReference type="GO" id="GO:0097361">
    <property type="term" value="C:cytosolic [4Fe-4S] assembly targeting complex"/>
    <property type="evidence" value="ECO:0007669"/>
    <property type="project" value="TreeGrafter"/>
</dbReference>
<organism evidence="2 3">
    <name type="scientific">Paramecium octaurelia</name>
    <dbReference type="NCBI Taxonomy" id="43137"/>
    <lineage>
        <taxon>Eukaryota</taxon>
        <taxon>Sar</taxon>
        <taxon>Alveolata</taxon>
        <taxon>Ciliophora</taxon>
        <taxon>Intramacronucleata</taxon>
        <taxon>Oligohymenophorea</taxon>
        <taxon>Peniculida</taxon>
        <taxon>Parameciidae</taxon>
        <taxon>Paramecium</taxon>
    </lineage>
</organism>
<dbReference type="GO" id="GO:0016226">
    <property type="term" value="P:iron-sulfur cluster assembly"/>
    <property type="evidence" value="ECO:0007669"/>
    <property type="project" value="TreeGrafter"/>
</dbReference>
<name>A0A8S1UIS7_PAROT</name>
<dbReference type="AlphaFoldDB" id="A0A8S1UIS7"/>
<sequence>MQMRCNQADHENQSIIGVCIDITCPNLSPYCNFCLPLHAKHLHMLTPLDLINEWISERILQVHNVYNSVQDLKVPFENLLNQFSPYCNFNIDQIPKLGLSEIDKLVKDLGSIQECEKILFRQLNQSIQQIKQIVFEILKTIKDQSNIYKNDNTQIPSNMAQYIIEQPKNLNKLKPNISPIAYEIMNKHSIKQKEFCFAIALNKDRSILAAGCDKSIKIYKFSQGMFKQIQLLNQHQEQVSTLNFMKKTNQLISGDCIGTILIWPSNNNNEWICSQTLQHNGQINCLIINNNEDIIISSSNDKTIKFWTKQNEWICQQTIRDYQSCVYQLSLNEKQNKVISYGYDKLILVIENSQQYKQWMVIQKIQVDCFGIRLCFINDNLFTFQPYKGNQMYIYEMNTVCKQFAQTQHVTVNEGEEGYALFSQQYIKSKQLLVSKHDKYINFIKMTDDNHFKVEQTIQFGSNMLFGYMSDDGEYLIIWNNLSKEISIRKSILE</sequence>
<dbReference type="InterPro" id="IPR001680">
    <property type="entry name" value="WD40_rpt"/>
</dbReference>
<proteinExistence type="predicted"/>
<gene>
    <name evidence="2" type="ORF">POCTA_138.1.T0420013</name>
</gene>
<dbReference type="OrthoDB" id="583570at2759"/>
<dbReference type="Pfam" id="PF00400">
    <property type="entry name" value="WD40"/>
    <property type="match status" value="2"/>
</dbReference>
<dbReference type="PANTHER" id="PTHR19920:SF0">
    <property type="entry name" value="CYTOSOLIC IRON-SULFUR PROTEIN ASSEMBLY PROTEIN CIAO1-RELATED"/>
    <property type="match status" value="1"/>
</dbReference>
<dbReference type="PANTHER" id="PTHR19920">
    <property type="entry name" value="WD40 PROTEIN CIAO1"/>
    <property type="match status" value="1"/>
</dbReference>
<dbReference type="EMBL" id="CAJJDP010000042">
    <property type="protein sequence ID" value="CAD8162586.1"/>
    <property type="molecule type" value="Genomic_DNA"/>
</dbReference>